<dbReference type="AlphaFoldDB" id="A0A7R9M564"/>
<sequence length="374" mass="41582">MPALKTLYRKRTLFLFISISLFVICLTVFVNFVNNYIKNDYLGDYHSESHLGVYNRYAVSTDSSQCAHIGKQILDSNGTAADAAIAVMLCMGVTIPHSMGLGGGCLILVYNSTTKQTVVIDGREEAPKESHRDLFANISCDPRLPLSIGVPGELAGYWDDVVSKPAELTSVEKLPRGNYTLHSFPLPGSGDLLAFMLKVMEQYEDDMNHKTGKSLNKTTLFYHRLIETFKLAFSRRTLLEEDTDYNNPFVKQLTSDEFAKETKDLIDDSKTFPIKSERYGNNIYITEDKGTAHVSVIDGEGNAVAVSSSIGQIFGSKIYSKRTGIILNDQLFDFKVDYQKYKYPANETNLINPSDSLGASSLPSMTTVCFVVEL</sequence>
<dbReference type="PRINTS" id="PR01210">
    <property type="entry name" value="GGTRANSPTASE"/>
</dbReference>
<dbReference type="InterPro" id="IPR043138">
    <property type="entry name" value="GGT_lsub"/>
</dbReference>
<organism evidence="2">
    <name type="scientific">Oppiella nova</name>
    <dbReference type="NCBI Taxonomy" id="334625"/>
    <lineage>
        <taxon>Eukaryota</taxon>
        <taxon>Metazoa</taxon>
        <taxon>Ecdysozoa</taxon>
        <taxon>Arthropoda</taxon>
        <taxon>Chelicerata</taxon>
        <taxon>Arachnida</taxon>
        <taxon>Acari</taxon>
        <taxon>Acariformes</taxon>
        <taxon>Sarcoptiformes</taxon>
        <taxon>Oribatida</taxon>
        <taxon>Brachypylina</taxon>
        <taxon>Oppioidea</taxon>
        <taxon>Oppiidae</taxon>
        <taxon>Oppiella</taxon>
    </lineage>
</organism>
<feature type="transmembrane region" description="Helical" evidence="1">
    <location>
        <begin position="12"/>
        <end position="33"/>
    </location>
</feature>
<dbReference type="OrthoDB" id="1081007at2759"/>
<dbReference type="Gene3D" id="1.10.246.130">
    <property type="match status" value="1"/>
</dbReference>
<name>A0A7R9M564_9ACAR</name>
<reference evidence="2" key="1">
    <citation type="submission" date="2020-11" db="EMBL/GenBank/DDBJ databases">
        <authorList>
            <person name="Tran Van P."/>
        </authorList>
    </citation>
    <scope>NUCLEOTIDE SEQUENCE</scope>
</reference>
<protein>
    <submittedName>
        <fullName evidence="2">Uncharacterized protein</fullName>
    </submittedName>
</protein>
<proteinExistence type="predicted"/>
<dbReference type="Proteomes" id="UP000728032">
    <property type="component" value="Unassembled WGS sequence"/>
</dbReference>
<dbReference type="InterPro" id="IPR043137">
    <property type="entry name" value="GGT_ssub_C"/>
</dbReference>
<dbReference type="Pfam" id="PF01019">
    <property type="entry name" value="G_glu_transpept"/>
    <property type="match status" value="2"/>
</dbReference>
<dbReference type="EMBL" id="OC921289">
    <property type="protein sequence ID" value="CAD7653271.1"/>
    <property type="molecule type" value="Genomic_DNA"/>
</dbReference>
<dbReference type="PANTHER" id="PTHR11686">
    <property type="entry name" value="GAMMA GLUTAMYL TRANSPEPTIDASE"/>
    <property type="match status" value="1"/>
</dbReference>
<dbReference type="GO" id="GO:0005886">
    <property type="term" value="C:plasma membrane"/>
    <property type="evidence" value="ECO:0007669"/>
    <property type="project" value="TreeGrafter"/>
</dbReference>
<accession>A0A7R9M564</accession>
<dbReference type="Gene3D" id="3.60.20.40">
    <property type="match status" value="1"/>
</dbReference>
<keyword evidence="1" id="KW-1133">Transmembrane helix</keyword>
<evidence type="ECO:0000313" key="3">
    <source>
        <dbReference type="Proteomes" id="UP000728032"/>
    </source>
</evidence>
<keyword evidence="1" id="KW-0472">Membrane</keyword>
<dbReference type="FunFam" id="1.10.246.130:FF:000001">
    <property type="entry name" value="Gamma-glutamyltransferase 5 isoform 1"/>
    <property type="match status" value="1"/>
</dbReference>
<keyword evidence="1" id="KW-0812">Transmembrane</keyword>
<evidence type="ECO:0000313" key="2">
    <source>
        <dbReference type="EMBL" id="CAD7653271.1"/>
    </source>
</evidence>
<dbReference type="SUPFAM" id="SSF56235">
    <property type="entry name" value="N-terminal nucleophile aminohydrolases (Ntn hydrolases)"/>
    <property type="match status" value="1"/>
</dbReference>
<evidence type="ECO:0000256" key="1">
    <source>
        <dbReference type="SAM" id="Phobius"/>
    </source>
</evidence>
<dbReference type="PANTHER" id="PTHR11686:SF9">
    <property type="entry name" value="RE13973P"/>
    <property type="match status" value="1"/>
</dbReference>
<keyword evidence="3" id="KW-1185">Reference proteome</keyword>
<dbReference type="InterPro" id="IPR029055">
    <property type="entry name" value="Ntn_hydrolases_N"/>
</dbReference>
<dbReference type="GO" id="GO:0006751">
    <property type="term" value="P:glutathione catabolic process"/>
    <property type="evidence" value="ECO:0007669"/>
    <property type="project" value="InterPro"/>
</dbReference>
<dbReference type="InterPro" id="IPR000101">
    <property type="entry name" value="GGT_peptidase"/>
</dbReference>
<dbReference type="EMBL" id="CAJPVJ010006464">
    <property type="protein sequence ID" value="CAG2170458.1"/>
    <property type="molecule type" value="Genomic_DNA"/>
</dbReference>
<gene>
    <name evidence="2" type="ORF">ONB1V03_LOCUS9928</name>
</gene>
<dbReference type="GO" id="GO:0036374">
    <property type="term" value="F:glutathione hydrolase activity"/>
    <property type="evidence" value="ECO:0007669"/>
    <property type="project" value="InterPro"/>
</dbReference>